<dbReference type="Proteomes" id="UP000255101">
    <property type="component" value="Unassembled WGS sequence"/>
</dbReference>
<dbReference type="EMBL" id="UGTB01000004">
    <property type="protein sequence ID" value="SUB62099.1"/>
    <property type="molecule type" value="Genomic_DNA"/>
</dbReference>
<accession>A0A379CJ82</accession>
<gene>
    <name evidence="1" type="ORF">NCTC11460_02107</name>
</gene>
<evidence type="ECO:0000313" key="2">
    <source>
        <dbReference type="Proteomes" id="UP000255101"/>
    </source>
</evidence>
<protein>
    <submittedName>
        <fullName evidence="1">Uncharacterized protein</fullName>
    </submittedName>
</protein>
<evidence type="ECO:0000313" key="1">
    <source>
        <dbReference type="EMBL" id="SUB62099.1"/>
    </source>
</evidence>
<sequence>MERISIVDYYKEYVENIKKLRESEKYQKEFNSIKNICVELIEEIYVLCGKYKNAYFYEYEKSEKDVDFNIRQHCKREALKKRDTVLFVNKLEGDIKYSLYKELNGKENMGQMVDFKKYLEFKKEAIESGIYDIEKKIIIDLIIDAYYNDRLKNKPNTKMFFPWDSDRRLTWLVLGYEHGFDEEMFISTISLTIKKRKLAKDWSLSFCDDPSCYYESFDIERDEKYKLENYFKNNLC</sequence>
<dbReference type="AlphaFoldDB" id="A0A379CJ82"/>
<reference evidence="1 2" key="1">
    <citation type="submission" date="2018-06" db="EMBL/GenBank/DDBJ databases">
        <authorList>
            <consortium name="Pathogen Informatics"/>
            <person name="Doyle S."/>
        </authorList>
    </citation>
    <scope>NUCLEOTIDE SEQUENCE [LARGE SCALE GENOMIC DNA]</scope>
    <source>
        <strain evidence="1 2">NCTC11460</strain>
    </source>
</reference>
<organism evidence="1 2">
    <name type="scientific">Peptostreptococcus anaerobius</name>
    <dbReference type="NCBI Taxonomy" id="1261"/>
    <lineage>
        <taxon>Bacteria</taxon>
        <taxon>Bacillati</taxon>
        <taxon>Bacillota</taxon>
        <taxon>Clostridia</taxon>
        <taxon>Peptostreptococcales</taxon>
        <taxon>Peptostreptococcaceae</taxon>
        <taxon>Peptostreptococcus</taxon>
    </lineage>
</organism>
<proteinExistence type="predicted"/>
<name>A0A379CJ82_9FIRM</name>
<dbReference type="RefSeq" id="WP_019595720.1">
    <property type="nucleotide sequence ID" value="NZ_FOVA01000025.1"/>
</dbReference>